<evidence type="ECO:0000313" key="10">
    <source>
        <dbReference type="EMBL" id="HIT99354.1"/>
    </source>
</evidence>
<evidence type="ECO:0000256" key="5">
    <source>
        <dbReference type="ARBA" id="ARBA00022692"/>
    </source>
</evidence>
<evidence type="ECO:0000256" key="7">
    <source>
        <dbReference type="ARBA" id="ARBA00023136"/>
    </source>
</evidence>
<dbReference type="InterPro" id="IPR001188">
    <property type="entry name" value="Sperm_putr-bd"/>
</dbReference>
<dbReference type="Proteomes" id="UP000824159">
    <property type="component" value="Unassembled WGS sequence"/>
</dbReference>
<dbReference type="GO" id="GO:0005886">
    <property type="term" value="C:plasma membrane"/>
    <property type="evidence" value="ECO:0007669"/>
    <property type="project" value="UniProtKB-SubCell"/>
</dbReference>
<comment type="similarity">
    <text evidence="2">Belongs to the binding-protein-dependent transport system permease family. CysTW subfamily.</text>
</comment>
<comment type="subcellular location">
    <subcellularLocation>
        <location evidence="1 8">Cell membrane</location>
        <topology evidence="1 8">Multi-pass membrane protein</topology>
    </subcellularLocation>
</comment>
<keyword evidence="5 8" id="KW-0812">Transmembrane</keyword>
<dbReference type="PRINTS" id="PR00909">
    <property type="entry name" value="SPERMDNBNDNG"/>
</dbReference>
<comment type="caution">
    <text evidence="10">The sequence shown here is derived from an EMBL/GenBank/DDBJ whole genome shotgun (WGS) entry which is preliminary data.</text>
</comment>
<dbReference type="GO" id="GO:0015846">
    <property type="term" value="P:polyamine transport"/>
    <property type="evidence" value="ECO:0007669"/>
    <property type="project" value="InterPro"/>
</dbReference>
<gene>
    <name evidence="10" type="ORF">IAD12_03765</name>
</gene>
<dbReference type="Pfam" id="PF13416">
    <property type="entry name" value="SBP_bac_8"/>
    <property type="match status" value="1"/>
</dbReference>
<evidence type="ECO:0000313" key="11">
    <source>
        <dbReference type="Proteomes" id="UP000824159"/>
    </source>
</evidence>
<evidence type="ECO:0000256" key="8">
    <source>
        <dbReference type="RuleBase" id="RU363032"/>
    </source>
</evidence>
<dbReference type="CDD" id="cd13663">
    <property type="entry name" value="PBP2_PotD_PotF_like_2"/>
    <property type="match status" value="1"/>
</dbReference>
<organism evidence="10 11">
    <name type="scientific">Candidatus Allocopromorpha excrementavium</name>
    <dbReference type="NCBI Taxonomy" id="2840741"/>
    <lineage>
        <taxon>Bacteria</taxon>
        <taxon>Bacillati</taxon>
        <taxon>Bacillota</taxon>
        <taxon>Clostridia</taxon>
        <taxon>Eubacteriales</taxon>
        <taxon>Eubacteriaceae</taxon>
        <taxon>Eubacteriaceae incertae sedis</taxon>
        <taxon>Candidatus Allocopromorpha</taxon>
    </lineage>
</organism>
<evidence type="ECO:0000259" key="9">
    <source>
        <dbReference type="PROSITE" id="PS50928"/>
    </source>
</evidence>
<feature type="transmembrane region" description="Helical" evidence="8">
    <location>
        <begin position="229"/>
        <end position="252"/>
    </location>
</feature>
<feature type="transmembrane region" description="Helical" evidence="8">
    <location>
        <begin position="12"/>
        <end position="32"/>
    </location>
</feature>
<dbReference type="InterPro" id="IPR006059">
    <property type="entry name" value="SBP"/>
</dbReference>
<feature type="domain" description="ABC transmembrane type-1" evidence="9">
    <location>
        <begin position="62"/>
        <end position="252"/>
    </location>
</feature>
<dbReference type="Gene3D" id="3.40.190.10">
    <property type="entry name" value="Periplasmic binding protein-like II"/>
    <property type="match status" value="2"/>
</dbReference>
<dbReference type="SUPFAM" id="SSF53850">
    <property type="entry name" value="Periplasmic binding protein-like II"/>
    <property type="match status" value="1"/>
</dbReference>
<dbReference type="GO" id="GO:0042597">
    <property type="term" value="C:periplasmic space"/>
    <property type="evidence" value="ECO:0007669"/>
    <property type="project" value="InterPro"/>
</dbReference>
<dbReference type="CDD" id="cd06261">
    <property type="entry name" value="TM_PBP2"/>
    <property type="match status" value="1"/>
</dbReference>
<reference evidence="10" key="2">
    <citation type="journal article" date="2021" name="PeerJ">
        <title>Extensive microbial diversity within the chicken gut microbiome revealed by metagenomics and culture.</title>
        <authorList>
            <person name="Gilroy R."/>
            <person name="Ravi A."/>
            <person name="Getino M."/>
            <person name="Pursley I."/>
            <person name="Horton D.L."/>
            <person name="Alikhan N.F."/>
            <person name="Baker D."/>
            <person name="Gharbi K."/>
            <person name="Hall N."/>
            <person name="Watson M."/>
            <person name="Adriaenssens E.M."/>
            <person name="Foster-Nyarko E."/>
            <person name="Jarju S."/>
            <person name="Secka A."/>
            <person name="Antonio M."/>
            <person name="Oren A."/>
            <person name="Chaudhuri R.R."/>
            <person name="La Ragione R."/>
            <person name="Hildebrand F."/>
            <person name="Pallen M.J."/>
        </authorList>
    </citation>
    <scope>NUCLEOTIDE SEQUENCE</scope>
    <source>
        <strain evidence="10">CHK176-22527</strain>
    </source>
</reference>
<keyword evidence="6 8" id="KW-1133">Transmembrane helix</keyword>
<dbReference type="Gene3D" id="1.10.3720.10">
    <property type="entry name" value="MetI-like"/>
    <property type="match status" value="1"/>
</dbReference>
<dbReference type="EMBL" id="DVLX01000040">
    <property type="protein sequence ID" value="HIT99354.1"/>
    <property type="molecule type" value="Genomic_DNA"/>
</dbReference>
<feature type="transmembrane region" description="Helical" evidence="8">
    <location>
        <begin position="273"/>
        <end position="293"/>
    </location>
</feature>
<dbReference type="PANTHER" id="PTHR43848">
    <property type="entry name" value="PUTRESCINE TRANSPORT SYSTEM PERMEASE PROTEIN POTI"/>
    <property type="match status" value="1"/>
</dbReference>
<accession>A0A9D1HD11</accession>
<evidence type="ECO:0000256" key="2">
    <source>
        <dbReference type="ARBA" id="ARBA00007069"/>
    </source>
</evidence>
<dbReference type="AlphaFoldDB" id="A0A9D1HD11"/>
<feature type="transmembrane region" description="Helical" evidence="8">
    <location>
        <begin position="61"/>
        <end position="85"/>
    </location>
</feature>
<dbReference type="InterPro" id="IPR051789">
    <property type="entry name" value="Bact_Polyamine_Transport"/>
</dbReference>
<dbReference type="PANTHER" id="PTHR43848:SF2">
    <property type="entry name" value="PUTRESCINE TRANSPORT SYSTEM PERMEASE PROTEIN POTI"/>
    <property type="match status" value="1"/>
</dbReference>
<keyword evidence="4" id="KW-1003">Cell membrane</keyword>
<feature type="transmembrane region" description="Helical" evidence="8">
    <location>
        <begin position="130"/>
        <end position="150"/>
    </location>
</feature>
<dbReference type="Pfam" id="PF00528">
    <property type="entry name" value="BPD_transp_1"/>
    <property type="match status" value="1"/>
</dbReference>
<evidence type="ECO:0000256" key="4">
    <source>
        <dbReference type="ARBA" id="ARBA00022475"/>
    </source>
</evidence>
<proteinExistence type="inferred from homology"/>
<dbReference type="GO" id="GO:0019808">
    <property type="term" value="F:polyamine binding"/>
    <property type="evidence" value="ECO:0007669"/>
    <property type="project" value="InterPro"/>
</dbReference>
<dbReference type="GO" id="GO:0055085">
    <property type="term" value="P:transmembrane transport"/>
    <property type="evidence" value="ECO:0007669"/>
    <property type="project" value="InterPro"/>
</dbReference>
<keyword evidence="7 8" id="KW-0472">Membrane</keyword>
<evidence type="ECO:0000256" key="6">
    <source>
        <dbReference type="ARBA" id="ARBA00022989"/>
    </source>
</evidence>
<protein>
    <submittedName>
        <fullName evidence="10">Extracellular solute-binding protein</fullName>
    </submittedName>
</protein>
<dbReference type="InterPro" id="IPR035906">
    <property type="entry name" value="MetI-like_sf"/>
</dbReference>
<dbReference type="PROSITE" id="PS50928">
    <property type="entry name" value="ABC_TM1"/>
    <property type="match status" value="1"/>
</dbReference>
<evidence type="ECO:0000256" key="1">
    <source>
        <dbReference type="ARBA" id="ARBA00004651"/>
    </source>
</evidence>
<evidence type="ECO:0000256" key="3">
    <source>
        <dbReference type="ARBA" id="ARBA00022448"/>
    </source>
</evidence>
<dbReference type="InterPro" id="IPR000515">
    <property type="entry name" value="MetI-like"/>
</dbReference>
<feature type="transmembrane region" description="Helical" evidence="8">
    <location>
        <begin position="187"/>
        <end position="209"/>
    </location>
</feature>
<feature type="transmembrane region" description="Helical" evidence="8">
    <location>
        <begin position="106"/>
        <end position="124"/>
    </location>
</feature>
<dbReference type="SUPFAM" id="SSF161098">
    <property type="entry name" value="MetI-like"/>
    <property type="match status" value="1"/>
</dbReference>
<sequence length="629" mass="70721">MNKDRRIAGKILIVLTVLFFYIPIVYMIVFSFNESKSLTSFSGFSTQWYVKMLESHDMMTALYNTIIIAVLATVISTCIGTITAIGLSKSKKVIRNLVLQINDFPIMNPEIVTAIGLMLLFITFNVEKGFVTLLLAHIAFCTPYVILSVMPKIRTLDPNLADAAMDLGATPWQALTKVIVPQITPGIFAGAMIAFTMSFDDFIISYFVTGDGVKNLSIMVYTMSKRVNPSINAISTLVVVLITLVLIIVNVAPVVRKKFPSSREKRMRTRTKLIAAAAAVVLFAGGITVKNIVVPSGEYEGQTLYIYNWGEYTGENIINDFEEETGAKVVLDNFDSNEQMYIKVANGEVYDILVPSDYMIQRLIQEDRLQPLDHDKLDCFDKLAEGVLDLEYDPGNKYSVPYFWGTVGIVYDKNKVDIEDLEKEGFNIFKNEKYRDETYLYDSERDSFMMALKALGYSMNTEDMGELNEAYEWLLECVENTDPEIVTDEIIDNMAQGRKALGLIYSGDASYVMAENPDMGYYMPETGTNLWSDAMVIPKNAQNPDLAHEFINFASSYEGAMDNSSYVGYTSPNEEVMNELKGPGGDYEGINAYVPRTDNENDEIFTYNEETRKIISQLWSKVKIAASNR</sequence>
<reference evidence="10" key="1">
    <citation type="submission" date="2020-10" db="EMBL/GenBank/DDBJ databases">
        <authorList>
            <person name="Gilroy R."/>
        </authorList>
    </citation>
    <scope>NUCLEOTIDE SEQUENCE</scope>
    <source>
        <strain evidence="10">CHK176-22527</strain>
    </source>
</reference>
<keyword evidence="3 8" id="KW-0813">Transport</keyword>
<name>A0A9D1HD11_9FIRM</name>